<dbReference type="InterPro" id="IPR003593">
    <property type="entry name" value="AAA+_ATPase"/>
</dbReference>
<reference evidence="13" key="4">
    <citation type="submission" date="2024-05" db="EMBL/GenBank/DDBJ databases">
        <authorList>
            <person name="Sun Q."/>
            <person name="Sedlacek I."/>
        </authorList>
    </citation>
    <scope>NUCLEOTIDE SEQUENCE</scope>
    <source>
        <strain evidence="13">CCM 4175</strain>
    </source>
</reference>
<dbReference type="CDD" id="cd03255">
    <property type="entry name" value="ABC_MJ0796_LolCDE_FtsE"/>
    <property type="match status" value="1"/>
</dbReference>
<dbReference type="InterPro" id="IPR015854">
    <property type="entry name" value="ABC_transpr_LolD-like"/>
</dbReference>
<reference evidence="16" key="3">
    <citation type="journal article" date="2019" name="Int. J. Syst. Evol. Microbiol.">
        <title>The Global Catalogue of Microorganisms (GCM) 10K type strain sequencing project: providing services to taxonomists for standard genome sequencing and annotation.</title>
        <authorList>
            <consortium name="The Broad Institute Genomics Platform"/>
            <consortium name="The Broad Institute Genome Sequencing Center for Infectious Disease"/>
            <person name="Wu L."/>
            <person name="Ma J."/>
        </authorList>
    </citation>
    <scope>NUCLEOTIDE SEQUENCE [LARGE SCALE GENOMIC DNA]</scope>
    <source>
        <strain evidence="16">CCM 4175</strain>
    </source>
</reference>
<evidence type="ECO:0000256" key="8">
    <source>
        <dbReference type="ARBA" id="ARBA00023136"/>
    </source>
</evidence>
<keyword evidence="3" id="KW-0813">Transport</keyword>
<dbReference type="InterPro" id="IPR027417">
    <property type="entry name" value="P-loop_NTPase"/>
</dbReference>
<name>A0A240C810_9STAP</name>
<dbReference type="EMBL" id="LT906464">
    <property type="protein sequence ID" value="SNW04134.1"/>
    <property type="molecule type" value="Genomic_DNA"/>
</dbReference>
<dbReference type="GO" id="GO:0022857">
    <property type="term" value="F:transmembrane transporter activity"/>
    <property type="evidence" value="ECO:0007669"/>
    <property type="project" value="TreeGrafter"/>
</dbReference>
<evidence type="ECO:0000256" key="10">
    <source>
        <dbReference type="ARBA" id="ARBA00024432"/>
    </source>
</evidence>
<dbReference type="KEGG" id="smus:C7J88_05980"/>
<evidence type="ECO:0000313" key="15">
    <source>
        <dbReference type="Proteomes" id="UP000243706"/>
    </source>
</evidence>
<comment type="subcellular location">
    <subcellularLocation>
        <location evidence="1">Cell membrane</location>
        <topology evidence="1">Peripheral membrane protein</topology>
    </subcellularLocation>
</comment>
<evidence type="ECO:0000256" key="2">
    <source>
        <dbReference type="ARBA" id="ARBA00011131"/>
    </source>
</evidence>
<dbReference type="Pfam" id="PF00005">
    <property type="entry name" value="ABC_tran"/>
    <property type="match status" value="1"/>
</dbReference>
<evidence type="ECO:0000256" key="11">
    <source>
        <dbReference type="ARBA" id="ARBA00024721"/>
    </source>
</evidence>
<evidence type="ECO:0000256" key="7">
    <source>
        <dbReference type="ARBA" id="ARBA00022967"/>
    </source>
</evidence>
<dbReference type="GO" id="GO:0005524">
    <property type="term" value="F:ATP binding"/>
    <property type="evidence" value="ECO:0007669"/>
    <property type="project" value="UniProtKB-KW"/>
</dbReference>
<dbReference type="GO" id="GO:0098796">
    <property type="term" value="C:membrane protein complex"/>
    <property type="evidence" value="ECO:0007669"/>
    <property type="project" value="UniProtKB-ARBA"/>
</dbReference>
<keyword evidence="8" id="KW-0472">Membrane</keyword>
<evidence type="ECO:0000259" key="12">
    <source>
        <dbReference type="PROSITE" id="PS50893"/>
    </source>
</evidence>
<dbReference type="PANTHER" id="PTHR24220:SF666">
    <property type="entry name" value="HEMIN IMPORT ATP-BINDING PROTEIN HRTA-RELATED"/>
    <property type="match status" value="1"/>
</dbReference>
<dbReference type="GO" id="GO:0005886">
    <property type="term" value="C:plasma membrane"/>
    <property type="evidence" value="ECO:0007669"/>
    <property type="project" value="UniProtKB-SubCell"/>
</dbReference>
<sequence>MSLKVKNLVKTFGQGDAETVVLKGLDFEVQPGEFVILNGASGSGKSTLLTILGGLLTPSEGQVVIDGQDLTQLSAKERTEKRLKNIGFIFQASHLLPYLKVKEQLTLVGQEAGMFKKEADARATTLLEQIGLGHRLDAYPHMLSGGEKQRVAIMRAWMNQPKLLLADEPTASLDAKRATEVVDMIKAQVRDEKAIGMMVTHDERLFEYADRIFYLDSGQLVQK</sequence>
<dbReference type="EMBL" id="BMCB01000004">
    <property type="protein sequence ID" value="GGA87368.1"/>
    <property type="molecule type" value="Genomic_DNA"/>
</dbReference>
<dbReference type="SUPFAM" id="SSF52540">
    <property type="entry name" value="P-loop containing nucleoside triphosphate hydrolases"/>
    <property type="match status" value="1"/>
</dbReference>
<dbReference type="Proteomes" id="UP000652995">
    <property type="component" value="Unassembled WGS sequence"/>
</dbReference>
<dbReference type="SMART" id="SM00382">
    <property type="entry name" value="AAA"/>
    <property type="match status" value="1"/>
</dbReference>
<keyword evidence="14" id="KW-0378">Hydrolase</keyword>
<evidence type="ECO:0000256" key="9">
    <source>
        <dbReference type="ARBA" id="ARBA00024359"/>
    </source>
</evidence>
<organism evidence="14 15">
    <name type="scientific">Staphylococcus muscae</name>
    <dbReference type="NCBI Taxonomy" id="1294"/>
    <lineage>
        <taxon>Bacteria</taxon>
        <taxon>Bacillati</taxon>
        <taxon>Bacillota</taxon>
        <taxon>Bacilli</taxon>
        <taxon>Bacillales</taxon>
        <taxon>Staphylococcaceae</taxon>
        <taxon>Staphylococcus</taxon>
    </lineage>
</organism>
<dbReference type="PANTHER" id="PTHR24220">
    <property type="entry name" value="IMPORT ATP-BINDING PROTEIN"/>
    <property type="match status" value="1"/>
</dbReference>
<dbReference type="FunFam" id="3.40.50.300:FF:000032">
    <property type="entry name" value="Export ABC transporter ATP-binding protein"/>
    <property type="match status" value="1"/>
</dbReference>
<keyword evidence="5" id="KW-0547">Nucleotide-binding</keyword>
<reference evidence="14 15" key="2">
    <citation type="submission" date="2017-06" db="EMBL/GenBank/DDBJ databases">
        <authorList>
            <consortium name="Pathogen Informatics"/>
        </authorList>
    </citation>
    <scope>NUCLEOTIDE SEQUENCE [LARGE SCALE GENOMIC DNA]</scope>
    <source>
        <strain evidence="14 15">NCTC13833</strain>
    </source>
</reference>
<dbReference type="Proteomes" id="UP000243706">
    <property type="component" value="Chromosome 1"/>
</dbReference>
<comment type="subunit">
    <text evidence="2">The complex is composed of two ATP-binding proteins (HrtA), two transmembrane proteins (HrtB) and a solute-binding protein.</text>
</comment>
<keyword evidence="16" id="KW-1185">Reference proteome</keyword>
<keyword evidence="4" id="KW-1003">Cell membrane</keyword>
<evidence type="ECO:0000313" key="13">
    <source>
        <dbReference type="EMBL" id="GGA87368.1"/>
    </source>
</evidence>
<evidence type="ECO:0000313" key="14">
    <source>
        <dbReference type="EMBL" id="SNW04134.1"/>
    </source>
</evidence>
<dbReference type="OrthoDB" id="9791546at2"/>
<reference evidence="13" key="1">
    <citation type="journal article" date="2014" name="Int. J. Syst. Evol. Microbiol.">
        <title>Complete genome of a new Firmicutes species belonging to the dominant human colonic microbiota ('Ruminococcus bicirculans') reveals two chromosomes and a selective capacity to utilize plant glucans.</title>
        <authorList>
            <consortium name="NISC Comparative Sequencing Program"/>
            <person name="Wegmann U."/>
            <person name="Louis P."/>
            <person name="Goesmann A."/>
            <person name="Henrissat B."/>
            <person name="Duncan S.H."/>
            <person name="Flint H.J."/>
        </authorList>
    </citation>
    <scope>NUCLEOTIDE SEQUENCE</scope>
    <source>
        <strain evidence="13">CCM 4175</strain>
    </source>
</reference>
<evidence type="ECO:0000313" key="16">
    <source>
        <dbReference type="Proteomes" id="UP000652995"/>
    </source>
</evidence>
<evidence type="ECO:0000256" key="1">
    <source>
        <dbReference type="ARBA" id="ARBA00004202"/>
    </source>
</evidence>
<comment type="function">
    <text evidence="11">Part of the ABC transporter complex hrt involved in hemin import. Responsible for energy coupling to the transport system.</text>
</comment>
<gene>
    <name evidence="14" type="primary">lolD_2</name>
    <name evidence="13" type="synonym">hrtA</name>
    <name evidence="13" type="ORF">GCM10007183_09390</name>
    <name evidence="14" type="ORF">SAMEA4412661_01867</name>
</gene>
<feature type="domain" description="ABC transporter" evidence="12">
    <location>
        <begin position="3"/>
        <end position="223"/>
    </location>
</feature>
<evidence type="ECO:0000256" key="4">
    <source>
        <dbReference type="ARBA" id="ARBA00022475"/>
    </source>
</evidence>
<accession>A0A240C810</accession>
<proteinExistence type="inferred from homology"/>
<evidence type="ECO:0000256" key="6">
    <source>
        <dbReference type="ARBA" id="ARBA00022840"/>
    </source>
</evidence>
<comment type="similarity">
    <text evidence="9">Belongs to the ABC transporter superfamily. HrtA family.</text>
</comment>
<dbReference type="RefSeq" id="WP_095117722.1">
    <property type="nucleotide sequence ID" value="NZ_BMCB01000004.1"/>
</dbReference>
<keyword evidence="7" id="KW-1278">Translocase</keyword>
<protein>
    <recommendedName>
        <fullName evidence="10">Putative hemin import ATP-binding protein HrtA</fullName>
    </recommendedName>
</protein>
<dbReference type="GO" id="GO:0016887">
    <property type="term" value="F:ATP hydrolysis activity"/>
    <property type="evidence" value="ECO:0007669"/>
    <property type="project" value="InterPro"/>
</dbReference>
<dbReference type="AlphaFoldDB" id="A0A240C810"/>
<dbReference type="PROSITE" id="PS50893">
    <property type="entry name" value="ABC_TRANSPORTER_2"/>
    <property type="match status" value="1"/>
</dbReference>
<evidence type="ECO:0000256" key="3">
    <source>
        <dbReference type="ARBA" id="ARBA00022448"/>
    </source>
</evidence>
<keyword evidence="6 14" id="KW-0067">ATP-binding</keyword>
<dbReference type="InterPro" id="IPR003439">
    <property type="entry name" value="ABC_transporter-like_ATP-bd"/>
</dbReference>
<dbReference type="Gene3D" id="3.40.50.300">
    <property type="entry name" value="P-loop containing nucleotide triphosphate hydrolases"/>
    <property type="match status" value="1"/>
</dbReference>
<dbReference type="InterPro" id="IPR017911">
    <property type="entry name" value="MacB-like_ATP-bd"/>
</dbReference>
<evidence type="ECO:0000256" key="5">
    <source>
        <dbReference type="ARBA" id="ARBA00022741"/>
    </source>
</evidence>